<sequence>MSHLQGPQQHVAEVGQCTHAIPDSLVLKLPKPQVCPNCIIREYVRTIKDVQRQLADRGGTFKSREIGKGHKKLRKAWRDAKIALTNTILDFEEMVTKKEVPPEDLGGIQNALDTWGNEKVVLGRMPGVVYVEGAAEEEPTEEDHEVARLMMELLKAVLKRELSKEDLVAVSKADVAVDAQQASQTRQQSFQQQASLPKSVVPPPNRAPQSEGRPKPILKRHASTSPTASSPQKRVRITDLAVVSSETLSNSNPSPFTRLSKKTTVLPHGDHTSAEHHRRRPEFNRSTPTYTPGVWASKAFSEKANTSFFKTPVNIMERSVREEIEEEEMEKDLAKRLKMVVGGWVVLWWIRNVAPHWDVEKLREASMRV</sequence>
<feature type="region of interest" description="Disordered" evidence="1">
    <location>
        <begin position="266"/>
        <end position="288"/>
    </location>
</feature>
<accession>A0A9P4LDU6</accession>
<evidence type="ECO:0000256" key="1">
    <source>
        <dbReference type="SAM" id="MobiDB-lite"/>
    </source>
</evidence>
<feature type="compositionally biased region" description="Polar residues" evidence="1">
    <location>
        <begin position="223"/>
        <end position="232"/>
    </location>
</feature>
<protein>
    <submittedName>
        <fullName evidence="2">Uncharacterized protein</fullName>
    </submittedName>
</protein>
<feature type="compositionally biased region" description="Low complexity" evidence="1">
    <location>
        <begin position="183"/>
        <end position="195"/>
    </location>
</feature>
<feature type="region of interest" description="Disordered" evidence="1">
    <location>
        <begin position="183"/>
        <end position="236"/>
    </location>
</feature>
<dbReference type="RefSeq" id="XP_040793938.1">
    <property type="nucleotide sequence ID" value="XM_040931566.1"/>
</dbReference>
<organism evidence="2 3">
    <name type="scientific">Cucurbitaria berberidis CBS 394.84</name>
    <dbReference type="NCBI Taxonomy" id="1168544"/>
    <lineage>
        <taxon>Eukaryota</taxon>
        <taxon>Fungi</taxon>
        <taxon>Dikarya</taxon>
        <taxon>Ascomycota</taxon>
        <taxon>Pezizomycotina</taxon>
        <taxon>Dothideomycetes</taxon>
        <taxon>Pleosporomycetidae</taxon>
        <taxon>Pleosporales</taxon>
        <taxon>Pleosporineae</taxon>
        <taxon>Cucurbitariaceae</taxon>
        <taxon>Cucurbitaria</taxon>
    </lineage>
</organism>
<dbReference type="EMBL" id="ML976614">
    <property type="protein sequence ID" value="KAF1851375.1"/>
    <property type="molecule type" value="Genomic_DNA"/>
</dbReference>
<evidence type="ECO:0000313" key="3">
    <source>
        <dbReference type="Proteomes" id="UP000800039"/>
    </source>
</evidence>
<evidence type="ECO:0000313" key="2">
    <source>
        <dbReference type="EMBL" id="KAF1851375.1"/>
    </source>
</evidence>
<dbReference type="AlphaFoldDB" id="A0A9P4LDU6"/>
<reference evidence="2" key="1">
    <citation type="submission" date="2020-01" db="EMBL/GenBank/DDBJ databases">
        <authorList>
            <consortium name="DOE Joint Genome Institute"/>
            <person name="Haridas S."/>
            <person name="Albert R."/>
            <person name="Binder M."/>
            <person name="Bloem J."/>
            <person name="Labutti K."/>
            <person name="Salamov A."/>
            <person name="Andreopoulos B."/>
            <person name="Baker S.E."/>
            <person name="Barry K."/>
            <person name="Bills G."/>
            <person name="Bluhm B.H."/>
            <person name="Cannon C."/>
            <person name="Castanera R."/>
            <person name="Culley D.E."/>
            <person name="Daum C."/>
            <person name="Ezra D."/>
            <person name="Gonzalez J.B."/>
            <person name="Henrissat B."/>
            <person name="Kuo A."/>
            <person name="Liang C."/>
            <person name="Lipzen A."/>
            <person name="Lutzoni F."/>
            <person name="Magnuson J."/>
            <person name="Mondo S."/>
            <person name="Nolan M."/>
            <person name="Ohm R."/>
            <person name="Pangilinan J."/>
            <person name="Park H.-J."/>
            <person name="Ramirez L."/>
            <person name="Alfaro M."/>
            <person name="Sun H."/>
            <person name="Tritt A."/>
            <person name="Yoshinaga Y."/>
            <person name="Zwiers L.-H."/>
            <person name="Turgeon B.G."/>
            <person name="Goodwin S.B."/>
            <person name="Spatafora J.W."/>
            <person name="Crous P.W."/>
            <person name="Grigoriev I.V."/>
        </authorList>
    </citation>
    <scope>NUCLEOTIDE SEQUENCE</scope>
    <source>
        <strain evidence="2">CBS 394.84</strain>
    </source>
</reference>
<dbReference type="GeneID" id="63848818"/>
<dbReference type="OrthoDB" id="3792227at2759"/>
<proteinExistence type="predicted"/>
<comment type="caution">
    <text evidence="2">The sequence shown here is derived from an EMBL/GenBank/DDBJ whole genome shotgun (WGS) entry which is preliminary data.</text>
</comment>
<name>A0A9P4LDU6_9PLEO</name>
<dbReference type="Proteomes" id="UP000800039">
    <property type="component" value="Unassembled WGS sequence"/>
</dbReference>
<gene>
    <name evidence="2" type="ORF">K460DRAFT_351304</name>
</gene>
<keyword evidence="3" id="KW-1185">Reference proteome</keyword>